<dbReference type="OrthoDB" id="10425062at2759"/>
<gene>
    <name evidence="1" type="ORF">AK812_SmicGene20245</name>
</gene>
<evidence type="ECO:0000313" key="2">
    <source>
        <dbReference type="Proteomes" id="UP000186817"/>
    </source>
</evidence>
<dbReference type="EMBL" id="LSRX01000433">
    <property type="protein sequence ID" value="OLP97416.1"/>
    <property type="molecule type" value="Genomic_DNA"/>
</dbReference>
<proteinExistence type="predicted"/>
<dbReference type="AlphaFoldDB" id="A0A1Q9DQF8"/>
<reference evidence="1 2" key="1">
    <citation type="submission" date="2016-02" db="EMBL/GenBank/DDBJ databases">
        <title>Genome analysis of coral dinoflagellate symbionts highlights evolutionary adaptations to a symbiotic lifestyle.</title>
        <authorList>
            <person name="Aranda M."/>
            <person name="Li Y."/>
            <person name="Liew Y.J."/>
            <person name="Baumgarten S."/>
            <person name="Simakov O."/>
            <person name="Wilson M."/>
            <person name="Piel J."/>
            <person name="Ashoor H."/>
            <person name="Bougouffa S."/>
            <person name="Bajic V.B."/>
            <person name="Ryu T."/>
            <person name="Ravasi T."/>
            <person name="Bayer T."/>
            <person name="Micklem G."/>
            <person name="Kim H."/>
            <person name="Bhak J."/>
            <person name="Lajeunesse T.C."/>
            <person name="Voolstra C.R."/>
        </authorList>
    </citation>
    <scope>NUCLEOTIDE SEQUENCE [LARGE SCALE GENOMIC DNA]</scope>
    <source>
        <strain evidence="1 2">CCMP2467</strain>
    </source>
</reference>
<sequence>MPRIPRTPLPMVPLPERAAGVVAKLIHQVKALRLAAAKLAPASSTDSTSFGLQCLMSPTATGTWRFRTQAFGEVELLAGVCDRHGRPLLGSPDEGKEPGAPRSLPRCSTQLKALLRRVALEMHRVLQTRAGEVWDLSNQQFLDEVGGCTETGPTSCS</sequence>
<evidence type="ECO:0000313" key="1">
    <source>
        <dbReference type="EMBL" id="OLP97416.1"/>
    </source>
</evidence>
<accession>A0A1Q9DQF8</accession>
<keyword evidence="2" id="KW-1185">Reference proteome</keyword>
<protein>
    <submittedName>
        <fullName evidence="1">Uncharacterized protein</fullName>
    </submittedName>
</protein>
<organism evidence="1 2">
    <name type="scientific">Symbiodinium microadriaticum</name>
    <name type="common">Dinoflagellate</name>
    <name type="synonym">Zooxanthella microadriatica</name>
    <dbReference type="NCBI Taxonomy" id="2951"/>
    <lineage>
        <taxon>Eukaryota</taxon>
        <taxon>Sar</taxon>
        <taxon>Alveolata</taxon>
        <taxon>Dinophyceae</taxon>
        <taxon>Suessiales</taxon>
        <taxon>Symbiodiniaceae</taxon>
        <taxon>Symbiodinium</taxon>
    </lineage>
</organism>
<comment type="caution">
    <text evidence="1">The sequence shown here is derived from an EMBL/GenBank/DDBJ whole genome shotgun (WGS) entry which is preliminary data.</text>
</comment>
<dbReference type="Proteomes" id="UP000186817">
    <property type="component" value="Unassembled WGS sequence"/>
</dbReference>
<name>A0A1Q9DQF8_SYMMI</name>